<accession>N6WWX1</accession>
<organism evidence="4 5">
    <name type="scientific">Marinobacter nanhaiticus D15-8W</name>
    <dbReference type="NCBI Taxonomy" id="626887"/>
    <lineage>
        <taxon>Bacteria</taxon>
        <taxon>Pseudomonadati</taxon>
        <taxon>Pseudomonadota</taxon>
        <taxon>Gammaproteobacteria</taxon>
        <taxon>Pseudomonadales</taxon>
        <taxon>Marinobacteraceae</taxon>
        <taxon>Marinobacter</taxon>
    </lineage>
</organism>
<dbReference type="RefSeq" id="WP_004579868.1">
    <property type="nucleotide sequence ID" value="NZ_AP028878.1"/>
</dbReference>
<dbReference type="EMBL" id="APLQ01000011">
    <property type="protein sequence ID" value="ENO15572.1"/>
    <property type="molecule type" value="Genomic_DNA"/>
</dbReference>
<dbReference type="Proteomes" id="UP000013165">
    <property type="component" value="Unassembled WGS sequence"/>
</dbReference>
<keyword evidence="5" id="KW-1185">Reference proteome</keyword>
<feature type="domain" description="EF-hand" evidence="3">
    <location>
        <begin position="85"/>
        <end position="120"/>
    </location>
</feature>
<sequence>MIRKLFVVMTVTSALAASPAFAGEGNQARHSGNAGNAGQNQQMDQAGTQSGQGRSFDQLDQDNDGQLSESELNAYGATAAGQQTSAKNRGEQAMQRLDEDRNGSVSREELQQAQESQTGESNW</sequence>
<evidence type="ECO:0000256" key="2">
    <source>
        <dbReference type="SAM" id="SignalP"/>
    </source>
</evidence>
<feature type="chain" id="PRO_5004127369" evidence="2">
    <location>
        <begin position="23"/>
        <end position="123"/>
    </location>
</feature>
<evidence type="ECO:0000259" key="3">
    <source>
        <dbReference type="PROSITE" id="PS50222"/>
    </source>
</evidence>
<dbReference type="Gene3D" id="1.10.238.10">
    <property type="entry name" value="EF-hand"/>
    <property type="match status" value="1"/>
</dbReference>
<dbReference type="PROSITE" id="PS50222">
    <property type="entry name" value="EF_HAND_2"/>
    <property type="match status" value="1"/>
</dbReference>
<dbReference type="GO" id="GO:0005509">
    <property type="term" value="F:calcium ion binding"/>
    <property type="evidence" value="ECO:0007669"/>
    <property type="project" value="InterPro"/>
</dbReference>
<dbReference type="PROSITE" id="PS00018">
    <property type="entry name" value="EF_HAND_1"/>
    <property type="match status" value="2"/>
</dbReference>
<gene>
    <name evidence="4" type="ORF">J057_09476</name>
</gene>
<dbReference type="InterPro" id="IPR018247">
    <property type="entry name" value="EF_Hand_1_Ca_BS"/>
</dbReference>
<feature type="compositionally biased region" description="Basic and acidic residues" evidence="1">
    <location>
        <begin position="96"/>
        <end position="110"/>
    </location>
</feature>
<proteinExistence type="predicted"/>
<dbReference type="AlphaFoldDB" id="N6WWX1"/>
<dbReference type="STRING" id="626887.J057_09476"/>
<protein>
    <submittedName>
        <fullName evidence="4">EF-hand domain-containing protein</fullName>
    </submittedName>
</protein>
<dbReference type="Pfam" id="PF13499">
    <property type="entry name" value="EF-hand_7"/>
    <property type="match status" value="1"/>
</dbReference>
<keyword evidence="2" id="KW-0732">Signal</keyword>
<evidence type="ECO:0000313" key="5">
    <source>
        <dbReference type="Proteomes" id="UP000013165"/>
    </source>
</evidence>
<reference evidence="4 5" key="1">
    <citation type="journal article" date="2013" name="Genome Announc.">
        <title>Genome Sequence of the Polycyclic Aromatic Hydrocarbon-Degrading Bacterium Strain Marinobacter nanhaiticus D15-8WT.</title>
        <authorList>
            <person name="Cui Z."/>
            <person name="Gao W."/>
            <person name="Li Q."/>
            <person name="Xu G."/>
            <person name="Zheng L."/>
        </authorList>
    </citation>
    <scope>NUCLEOTIDE SEQUENCE [LARGE SCALE GENOMIC DNA]</scope>
    <source>
        <strain evidence="4 5">D15-8W</strain>
    </source>
</reference>
<dbReference type="OrthoDB" id="6370072at2"/>
<evidence type="ECO:0000313" key="4">
    <source>
        <dbReference type="EMBL" id="ENO15572.1"/>
    </source>
</evidence>
<feature type="signal peptide" evidence="2">
    <location>
        <begin position="1"/>
        <end position="22"/>
    </location>
</feature>
<dbReference type="InterPro" id="IPR011992">
    <property type="entry name" value="EF-hand-dom_pair"/>
</dbReference>
<name>N6WWX1_9GAMM</name>
<feature type="region of interest" description="Disordered" evidence="1">
    <location>
        <begin position="17"/>
        <end position="123"/>
    </location>
</feature>
<dbReference type="InterPro" id="IPR002048">
    <property type="entry name" value="EF_hand_dom"/>
</dbReference>
<dbReference type="HOGENOM" id="CLU_2012522_0_0_6"/>
<dbReference type="SUPFAM" id="SSF47473">
    <property type="entry name" value="EF-hand"/>
    <property type="match status" value="1"/>
</dbReference>
<comment type="caution">
    <text evidence="4">The sequence shown here is derived from an EMBL/GenBank/DDBJ whole genome shotgun (WGS) entry which is preliminary data.</text>
</comment>
<evidence type="ECO:0000256" key="1">
    <source>
        <dbReference type="SAM" id="MobiDB-lite"/>
    </source>
</evidence>
<feature type="compositionally biased region" description="Polar residues" evidence="1">
    <location>
        <begin position="28"/>
        <end position="55"/>
    </location>
</feature>
<feature type="compositionally biased region" description="Polar residues" evidence="1">
    <location>
        <begin position="111"/>
        <end position="123"/>
    </location>
</feature>